<dbReference type="PANTHER" id="PTHR14139">
    <property type="entry name" value="CALSYNTENIN"/>
    <property type="match status" value="1"/>
</dbReference>
<dbReference type="GO" id="GO:0045211">
    <property type="term" value="C:postsynaptic membrane"/>
    <property type="evidence" value="ECO:0007669"/>
    <property type="project" value="UniProtKB-SubCell"/>
</dbReference>
<dbReference type="Gene3D" id="2.60.40.60">
    <property type="entry name" value="Cadherins"/>
    <property type="match status" value="2"/>
</dbReference>
<sequence length="895" mass="99991">MLRIAGVLAALVLGLSAAHTKVNKHKPWIETSYHGVITENTDIVLLDPPLVALDKDAPVPYAGEICAFNIHGLDAPFEAVVLNGTSGEGQLRARGLVDCELQKEYTFIIQAHDCGSGPGGIEGKKSHKAVVHIQVNDVNEFAPVFREPQYRAAVTEGKIYDNILQVEATDQDCSPQYSQICNYQITTTNTPFAIDRNGWNKRVDYEPGTGSKQLFPKMHLETCGGPLSSVRTTVELQTSHIGKGCDRETYSEKSLQKLCGASSGSTDLLPAPGTATNWTASLVSDSGRDSDLIFRFDGRQAAKIPDWVVPQNLTDQFTIATWMKHGPSPGLRAEKETLLCNSDKTEMNRHHYSLYVHNCRLVFLLRRDFTQVDTFRPAEFHWKLEQICDKEWHYYVINVEFPVVTLYVDGVTYDPYLVTDDWPIHPSQIDVQLTVGACWQGGEVTKPRFTQYFRGSLSGLTIRPGKIESQKVISCLQACKEGLDINSLESLDKSIKFHFNPAQSILVMEGEDLENMNAAVRKVSYINSRQFPTPGIRRLHISTTVQCFGEDTCITIPDIDAVVMVLQPSEPRITISGVERLSHPASDFRASGGIVLFQDLHIISTVTRADTAAHHTAHRPGVMEEIIHNLDYCDVLVLGEELSPEHESLQLQRSALLGKHLDATNSTSGMSIYGVDSMSNYEQVIREVRYYNWRPGQLTERRFRLTCSELNGRYTSNEFSLEVSILHSGEAREHVNHVVAPPPYMQVVHHPSMIQDLYPVHSSGVPSAATVVIVMCIAALVVVVVLGIYRIHLTHQQEVKLADAAKEADVTWDESALTITVNPMENLKEPQAAEEEASEEEEEEDEEEEEEEDDDEDDITSAESDDSEEEIDVQLPRMQRTTKKGQNWDKTTISY</sequence>
<dbReference type="CDD" id="cd11304">
    <property type="entry name" value="Cadherin_repeat"/>
    <property type="match status" value="1"/>
</dbReference>
<dbReference type="AlphaFoldDB" id="A0A669ECW0"/>
<dbReference type="FunFam" id="2.60.120.200:FF:000029">
    <property type="entry name" value="Calsyntenin 2"/>
    <property type="match status" value="1"/>
</dbReference>
<keyword evidence="17" id="KW-0966">Cell projection</keyword>
<evidence type="ECO:0000256" key="22">
    <source>
        <dbReference type="SAM" id="MobiDB-lite"/>
    </source>
</evidence>
<name>A0A669ECW0_ORENI</name>
<keyword evidence="16" id="KW-0628">Postsynaptic cell membrane</keyword>
<feature type="compositionally biased region" description="Polar residues" evidence="22">
    <location>
        <begin position="884"/>
        <end position="895"/>
    </location>
</feature>
<dbReference type="PROSITE" id="PS50268">
    <property type="entry name" value="CADHERIN_2"/>
    <property type="match status" value="1"/>
</dbReference>
<evidence type="ECO:0000256" key="6">
    <source>
        <dbReference type="ARBA" id="ARBA00022729"/>
    </source>
</evidence>
<keyword evidence="6 24" id="KW-0732">Signal</keyword>
<dbReference type="Gene3D" id="2.60.120.200">
    <property type="match status" value="1"/>
</dbReference>
<evidence type="ECO:0000259" key="25">
    <source>
        <dbReference type="PROSITE" id="PS50268"/>
    </source>
</evidence>
<evidence type="ECO:0000256" key="13">
    <source>
        <dbReference type="ARBA" id="ARBA00023034"/>
    </source>
</evidence>
<evidence type="ECO:0000256" key="11">
    <source>
        <dbReference type="ARBA" id="ARBA00022989"/>
    </source>
</evidence>
<dbReference type="GO" id="GO:0030425">
    <property type="term" value="C:dendrite"/>
    <property type="evidence" value="ECO:0007669"/>
    <property type="project" value="UniProtKB-SubCell"/>
</dbReference>
<feature type="signal peptide" evidence="24">
    <location>
        <begin position="1"/>
        <end position="17"/>
    </location>
</feature>
<evidence type="ECO:0000256" key="4">
    <source>
        <dbReference type="ARBA" id="ARBA00022475"/>
    </source>
</evidence>
<keyword evidence="27" id="KW-1185">Reference proteome</keyword>
<evidence type="ECO:0000256" key="23">
    <source>
        <dbReference type="SAM" id="Phobius"/>
    </source>
</evidence>
<dbReference type="InterPro" id="IPR002126">
    <property type="entry name" value="Cadherin-like_dom"/>
</dbReference>
<evidence type="ECO:0000256" key="3">
    <source>
        <dbReference type="ARBA" id="ARBA00004614"/>
    </source>
</evidence>
<dbReference type="Ensembl" id="ENSONIT00000068845.1">
    <property type="protein sequence ID" value="ENSONIP00000068871.1"/>
    <property type="gene ID" value="ENSONIG00000014608.2"/>
</dbReference>
<evidence type="ECO:0000256" key="1">
    <source>
        <dbReference type="ARBA" id="ARBA00004115"/>
    </source>
</evidence>
<keyword evidence="7" id="KW-0677">Repeat</keyword>
<evidence type="ECO:0000256" key="12">
    <source>
        <dbReference type="ARBA" id="ARBA00023018"/>
    </source>
</evidence>
<feature type="region of interest" description="Disordered" evidence="22">
    <location>
        <begin position="821"/>
        <end position="895"/>
    </location>
</feature>
<reference evidence="26" key="2">
    <citation type="submission" date="2025-08" db="UniProtKB">
        <authorList>
            <consortium name="Ensembl"/>
        </authorList>
    </citation>
    <scope>IDENTIFICATION</scope>
</reference>
<evidence type="ECO:0000256" key="9">
    <source>
        <dbReference type="ARBA" id="ARBA00022837"/>
    </source>
</evidence>
<evidence type="ECO:0000313" key="26">
    <source>
        <dbReference type="Ensembl" id="ENSONIP00000068871.1"/>
    </source>
</evidence>
<keyword evidence="10" id="KW-0130">Cell adhesion</keyword>
<evidence type="ECO:0000256" key="24">
    <source>
        <dbReference type="SAM" id="SignalP"/>
    </source>
</evidence>
<dbReference type="SUPFAM" id="SSF49313">
    <property type="entry name" value="Cadherin-like"/>
    <property type="match status" value="2"/>
</dbReference>
<evidence type="ECO:0000256" key="17">
    <source>
        <dbReference type="ARBA" id="ARBA00023273"/>
    </source>
</evidence>
<evidence type="ECO:0000256" key="2">
    <source>
        <dbReference type="ARBA" id="ARBA00004279"/>
    </source>
</evidence>
<evidence type="ECO:0000256" key="10">
    <source>
        <dbReference type="ARBA" id="ARBA00022889"/>
    </source>
</evidence>
<evidence type="ECO:0000256" key="21">
    <source>
        <dbReference type="PROSITE-ProRule" id="PRU00043"/>
    </source>
</evidence>
<protein>
    <recommendedName>
        <fullName evidence="20">Calsyntenin-2</fullName>
    </recommendedName>
</protein>
<dbReference type="GO" id="GO:0000139">
    <property type="term" value="C:Golgi membrane"/>
    <property type="evidence" value="ECO:0007669"/>
    <property type="project" value="UniProtKB-SubCell"/>
</dbReference>
<dbReference type="GO" id="GO:0050806">
    <property type="term" value="P:positive regulation of synaptic transmission"/>
    <property type="evidence" value="ECO:0007669"/>
    <property type="project" value="TreeGrafter"/>
</dbReference>
<evidence type="ECO:0000256" key="7">
    <source>
        <dbReference type="ARBA" id="ARBA00022737"/>
    </source>
</evidence>
<dbReference type="Proteomes" id="UP000005207">
    <property type="component" value="Linkage group LG14"/>
</dbReference>
<feature type="compositionally biased region" description="Acidic residues" evidence="22">
    <location>
        <begin position="832"/>
        <end position="872"/>
    </location>
</feature>
<dbReference type="SUPFAM" id="SSF49899">
    <property type="entry name" value="Concanavalin A-like lectins/glucanases"/>
    <property type="match status" value="1"/>
</dbReference>
<comment type="subcellular location">
    <subcellularLocation>
        <location evidence="2">Cell projection</location>
        <location evidence="2">Dendrite</location>
    </subcellularLocation>
    <subcellularLocation>
        <location evidence="1">Endoplasmic reticulum membrane</location>
        <topology evidence="1">Single-pass type I membrane protein</topology>
    </subcellularLocation>
    <subcellularLocation>
        <location evidence="3">Golgi apparatus membrane</location>
        <topology evidence="3">Single-pass type I membrane protein</topology>
    </subcellularLocation>
    <subcellularLocation>
        <location evidence="18">Postsynaptic cell membrane</location>
        <topology evidence="18">Single-pass type I membrane protein</topology>
    </subcellularLocation>
</comment>
<evidence type="ECO:0000256" key="16">
    <source>
        <dbReference type="ARBA" id="ARBA00023257"/>
    </source>
</evidence>
<accession>A0A669ECW0</accession>
<feature type="domain" description="Cadherin" evidence="25">
    <location>
        <begin position="29"/>
        <end position="145"/>
    </location>
</feature>
<keyword evidence="13" id="KW-0333">Golgi apparatus</keyword>
<keyword evidence="5 23" id="KW-0812">Transmembrane</keyword>
<evidence type="ECO:0000256" key="18">
    <source>
        <dbReference type="ARBA" id="ARBA00035006"/>
    </source>
</evidence>
<dbReference type="GO" id="GO:0009986">
    <property type="term" value="C:cell surface"/>
    <property type="evidence" value="ECO:0007669"/>
    <property type="project" value="TreeGrafter"/>
</dbReference>
<dbReference type="GeneTree" id="ENSGT00950000183086"/>
<dbReference type="PRINTS" id="PR00205">
    <property type="entry name" value="CADHERIN"/>
</dbReference>
<dbReference type="PANTHER" id="PTHR14139:SF3">
    <property type="entry name" value="CALSYNTENIN-2"/>
    <property type="match status" value="1"/>
</dbReference>
<evidence type="ECO:0000256" key="5">
    <source>
        <dbReference type="ARBA" id="ARBA00022692"/>
    </source>
</evidence>
<evidence type="ECO:0000256" key="14">
    <source>
        <dbReference type="ARBA" id="ARBA00023136"/>
    </source>
</evidence>
<feature type="chain" id="PRO_5025677623" description="Calsyntenin-2" evidence="24">
    <location>
        <begin position="18"/>
        <end position="895"/>
    </location>
</feature>
<evidence type="ECO:0000313" key="27">
    <source>
        <dbReference type="Proteomes" id="UP000005207"/>
    </source>
</evidence>
<evidence type="ECO:0000256" key="19">
    <source>
        <dbReference type="ARBA" id="ARBA00035015"/>
    </source>
</evidence>
<dbReference type="SMART" id="SM00112">
    <property type="entry name" value="CA"/>
    <property type="match status" value="1"/>
</dbReference>
<dbReference type="FunFam" id="2.60.40.60:FF:000062">
    <property type="entry name" value="Calsyntenin 3"/>
    <property type="match status" value="1"/>
</dbReference>
<evidence type="ECO:0000256" key="20">
    <source>
        <dbReference type="ARBA" id="ARBA00069677"/>
    </source>
</evidence>
<reference evidence="26" key="3">
    <citation type="submission" date="2025-09" db="UniProtKB">
        <authorList>
            <consortium name="Ensembl"/>
        </authorList>
    </citation>
    <scope>IDENTIFICATION</scope>
</reference>
<gene>
    <name evidence="26" type="primary">CLSTN2</name>
    <name evidence="26" type="synonym">LOC100697909</name>
</gene>
<dbReference type="InterPro" id="IPR045588">
    <property type="entry name" value="CLSTN_C"/>
</dbReference>
<keyword evidence="14 23" id="KW-0472">Membrane</keyword>
<keyword evidence="9 21" id="KW-0106">Calcium</keyword>
<keyword evidence="4" id="KW-1003">Cell membrane</keyword>
<dbReference type="InterPro" id="IPR013320">
    <property type="entry name" value="ConA-like_dom_sf"/>
</dbReference>
<dbReference type="FunFam" id="2.60.40.60:FF:000025">
    <property type="entry name" value="Calsyntenin 1"/>
    <property type="match status" value="1"/>
</dbReference>
<organism evidence="26 27">
    <name type="scientific">Oreochromis niloticus</name>
    <name type="common">Nile tilapia</name>
    <name type="synonym">Tilapia nilotica</name>
    <dbReference type="NCBI Taxonomy" id="8128"/>
    <lineage>
        <taxon>Eukaryota</taxon>
        <taxon>Metazoa</taxon>
        <taxon>Chordata</taxon>
        <taxon>Craniata</taxon>
        <taxon>Vertebrata</taxon>
        <taxon>Euteleostomi</taxon>
        <taxon>Actinopterygii</taxon>
        <taxon>Neopterygii</taxon>
        <taxon>Teleostei</taxon>
        <taxon>Neoteleostei</taxon>
        <taxon>Acanthomorphata</taxon>
        <taxon>Ovalentaria</taxon>
        <taxon>Cichlomorphae</taxon>
        <taxon>Cichliformes</taxon>
        <taxon>Cichlidae</taxon>
        <taxon>African cichlids</taxon>
        <taxon>Pseudocrenilabrinae</taxon>
        <taxon>Oreochromini</taxon>
        <taxon>Oreochromis</taxon>
    </lineage>
</organism>
<dbReference type="GO" id="GO:0005509">
    <property type="term" value="F:calcium ion binding"/>
    <property type="evidence" value="ECO:0007669"/>
    <property type="project" value="UniProtKB-UniRule"/>
</dbReference>
<reference evidence="27" key="1">
    <citation type="submission" date="2012-01" db="EMBL/GenBank/DDBJ databases">
        <title>The Genome Sequence of Oreochromis niloticus (Nile Tilapia).</title>
        <authorList>
            <consortium name="Broad Institute Genome Assembly Team"/>
            <consortium name="Broad Institute Sequencing Platform"/>
            <person name="Di Palma F."/>
            <person name="Johnson J."/>
            <person name="Lander E.S."/>
            <person name="Lindblad-Toh K."/>
        </authorList>
    </citation>
    <scope>NUCLEOTIDE SEQUENCE [LARGE SCALE GENOMIC DNA]</scope>
</reference>
<dbReference type="GO" id="GO:0007156">
    <property type="term" value="P:homophilic cell adhesion via plasma membrane adhesion molecules"/>
    <property type="evidence" value="ECO:0007669"/>
    <property type="project" value="InterPro"/>
</dbReference>
<dbReference type="Pfam" id="PF19699">
    <property type="entry name" value="CLSTN_C"/>
    <property type="match status" value="1"/>
</dbReference>
<evidence type="ECO:0000256" key="8">
    <source>
        <dbReference type="ARBA" id="ARBA00022824"/>
    </source>
</evidence>
<dbReference type="InterPro" id="IPR015919">
    <property type="entry name" value="Cadherin-like_sf"/>
</dbReference>
<keyword evidence="12" id="KW-0770">Synapse</keyword>
<dbReference type="GO" id="GO:0051965">
    <property type="term" value="P:positive regulation of synapse assembly"/>
    <property type="evidence" value="ECO:0007669"/>
    <property type="project" value="TreeGrafter"/>
</dbReference>
<keyword evidence="8" id="KW-0256">Endoplasmic reticulum</keyword>
<dbReference type="GO" id="GO:0005789">
    <property type="term" value="C:endoplasmic reticulum membrane"/>
    <property type="evidence" value="ECO:0007669"/>
    <property type="project" value="UniProtKB-SubCell"/>
</dbReference>
<comment type="similarity">
    <text evidence="19">Belongs to the calsyntenin family.</text>
</comment>
<evidence type="ECO:0000256" key="15">
    <source>
        <dbReference type="ARBA" id="ARBA00023180"/>
    </source>
</evidence>
<keyword evidence="15" id="KW-0325">Glycoprotein</keyword>
<feature type="transmembrane region" description="Helical" evidence="23">
    <location>
        <begin position="768"/>
        <end position="789"/>
    </location>
</feature>
<keyword evidence="11 23" id="KW-1133">Transmembrane helix</keyword>
<proteinExistence type="inferred from homology"/>